<comment type="caution">
    <text evidence="5">The sequence shown here is derived from an EMBL/GenBank/DDBJ whole genome shotgun (WGS) entry which is preliminary data.</text>
</comment>
<dbReference type="GO" id="GO:0032259">
    <property type="term" value="P:methylation"/>
    <property type="evidence" value="ECO:0007669"/>
    <property type="project" value="UniProtKB-KW"/>
</dbReference>
<reference evidence="5 6" key="1">
    <citation type="submission" date="2024-04" db="EMBL/GenBank/DDBJ databases">
        <authorList>
            <person name="Rising A."/>
            <person name="Reimegard J."/>
            <person name="Sonavane S."/>
            <person name="Akerstrom W."/>
            <person name="Nylinder S."/>
            <person name="Hedman E."/>
            <person name="Kallberg Y."/>
        </authorList>
    </citation>
    <scope>NUCLEOTIDE SEQUENCE [LARGE SCALE GENOMIC DNA]</scope>
</reference>
<dbReference type="Proteomes" id="UP001497382">
    <property type="component" value="Unassembled WGS sequence"/>
</dbReference>
<dbReference type="AlphaFoldDB" id="A0AAV2BLR8"/>
<dbReference type="InterPro" id="IPR029063">
    <property type="entry name" value="SAM-dependent_MTases_sf"/>
</dbReference>
<evidence type="ECO:0000313" key="6">
    <source>
        <dbReference type="Proteomes" id="UP001497382"/>
    </source>
</evidence>
<dbReference type="EMBL" id="CAXIEN010000401">
    <property type="protein sequence ID" value="CAL1296625.1"/>
    <property type="molecule type" value="Genomic_DNA"/>
</dbReference>
<dbReference type="InterPro" id="IPR013217">
    <property type="entry name" value="Methyltransf_12"/>
</dbReference>
<name>A0AAV2BLR8_9ARAC</name>
<dbReference type="Gene3D" id="3.40.50.150">
    <property type="entry name" value="Vaccinia Virus protein VP39"/>
    <property type="match status" value="1"/>
</dbReference>
<keyword evidence="3" id="KW-0808">Transferase</keyword>
<evidence type="ECO:0000256" key="2">
    <source>
        <dbReference type="ARBA" id="ARBA00022603"/>
    </source>
</evidence>
<evidence type="ECO:0000313" key="5">
    <source>
        <dbReference type="EMBL" id="CAL1296625.1"/>
    </source>
</evidence>
<dbReference type="InterPro" id="IPR026113">
    <property type="entry name" value="METTL2/6/8-like"/>
</dbReference>
<evidence type="ECO:0000256" key="3">
    <source>
        <dbReference type="ARBA" id="ARBA00022679"/>
    </source>
</evidence>
<organism evidence="5 6">
    <name type="scientific">Larinioides sclopetarius</name>
    <dbReference type="NCBI Taxonomy" id="280406"/>
    <lineage>
        <taxon>Eukaryota</taxon>
        <taxon>Metazoa</taxon>
        <taxon>Ecdysozoa</taxon>
        <taxon>Arthropoda</taxon>
        <taxon>Chelicerata</taxon>
        <taxon>Arachnida</taxon>
        <taxon>Araneae</taxon>
        <taxon>Araneomorphae</taxon>
        <taxon>Entelegynae</taxon>
        <taxon>Araneoidea</taxon>
        <taxon>Araneidae</taxon>
        <taxon>Larinioides</taxon>
    </lineage>
</organism>
<evidence type="ECO:0000256" key="1">
    <source>
        <dbReference type="ARBA" id="ARBA00009725"/>
    </source>
</evidence>
<protein>
    <recommendedName>
        <fullName evidence="4">Methyltransferase type 12 domain-containing protein</fullName>
    </recommendedName>
</protein>
<gene>
    <name evidence="5" type="ORF">LARSCL_LOCUS19886</name>
</gene>
<accession>A0AAV2BLR8</accession>
<evidence type="ECO:0000259" key="4">
    <source>
        <dbReference type="Pfam" id="PF08242"/>
    </source>
</evidence>
<proteinExistence type="inferred from homology"/>
<dbReference type="Pfam" id="PF08242">
    <property type="entry name" value="Methyltransf_12"/>
    <property type="match status" value="1"/>
</dbReference>
<keyword evidence="2" id="KW-0489">Methyltransferase</keyword>
<dbReference type="PANTHER" id="PTHR22809">
    <property type="entry name" value="METHYLTRANSFERASE-RELATED"/>
    <property type="match status" value="1"/>
</dbReference>
<keyword evidence="6" id="KW-1185">Reference proteome</keyword>
<dbReference type="PANTHER" id="PTHR22809:SF11">
    <property type="entry name" value="TRNA N(3)-METHYLCYTIDINE METHYLTRANSFERASE METTL2"/>
    <property type="match status" value="1"/>
</dbReference>
<dbReference type="CDD" id="cd02440">
    <property type="entry name" value="AdoMet_MTases"/>
    <property type="match status" value="1"/>
</dbReference>
<dbReference type="GO" id="GO:0052735">
    <property type="term" value="F:tRNA (cytidine-3-)-methyltransferase activity"/>
    <property type="evidence" value="ECO:0007669"/>
    <property type="project" value="TreeGrafter"/>
</dbReference>
<sequence length="360" mass="42411">MEESDSTENRKKPQFGTRYLNEPDKVFQHNAWDDVEWNEELKQNAEEKIKFNSQTLVPEEEQEKYENEANQFWDKFYNIHENRFFKDRHWLFTEFPDLCIDSMFNEDKSPSENVSVKESIIERKEKVNIFEVGCGVGNTVFPILETNMSSNIFVYCCDFSEVAVSLVKSNPLYNPDRCCGFVCDISSDVWEVPFEENSLDFIILIFVLSAVHPEKMQHAVNSLAKYLKPGGEILFRDYGKYDMVELRFKPGRCLSEHFYVRGDGTRVYFFSEEKHQRSLMAFQCCVLQKYFIGSTTPLCNISSNHNVPKYRKNFMVNICWMLTFCMKEVYYDTYLTHLTGFQIDTAIINMCYSNQSRSNK</sequence>
<comment type="similarity">
    <text evidence="1">Belongs to the methyltransferase superfamily. METL family.</text>
</comment>
<dbReference type="SUPFAM" id="SSF53335">
    <property type="entry name" value="S-adenosyl-L-methionine-dependent methyltransferases"/>
    <property type="match status" value="1"/>
</dbReference>
<feature type="domain" description="Methyltransferase type 12" evidence="4">
    <location>
        <begin position="131"/>
        <end position="232"/>
    </location>
</feature>